<dbReference type="UniPathway" id="UPA00358">
    <property type="reaction ID" value="UER00476"/>
</dbReference>
<protein>
    <recommendedName>
        <fullName evidence="5">3-deoxy-manno-octulosonate cytidylyltransferase</fullName>
        <ecNumber evidence="5">2.7.7.38</ecNumber>
    </recommendedName>
    <alternativeName>
        <fullName evidence="5">CMP-2-keto-3-deoxyoctulosonic acid synthase</fullName>
        <shortName evidence="5">CKS</shortName>
        <shortName evidence="5">CMP-KDO synthase</shortName>
    </alternativeName>
</protein>
<accession>A0A7G9SN12</accession>
<proteinExistence type="inferred from homology"/>
<feature type="region of interest" description="Disordered" evidence="6">
    <location>
        <begin position="1"/>
        <end position="21"/>
    </location>
</feature>
<dbReference type="FunFam" id="3.90.550.10:FF:000011">
    <property type="entry name" value="3-deoxy-manno-octulosonate cytidylyltransferase"/>
    <property type="match status" value="1"/>
</dbReference>
<dbReference type="KEGG" id="tcn:H9L16_11155"/>
<dbReference type="Proteomes" id="UP000515804">
    <property type="component" value="Chromosome"/>
</dbReference>
<dbReference type="GO" id="GO:0016020">
    <property type="term" value="C:membrane"/>
    <property type="evidence" value="ECO:0007669"/>
    <property type="project" value="UniProtKB-SubCell"/>
</dbReference>
<dbReference type="NCBIfam" id="TIGR00466">
    <property type="entry name" value="kdsB"/>
    <property type="match status" value="1"/>
</dbReference>
<evidence type="ECO:0000313" key="8">
    <source>
        <dbReference type="Proteomes" id="UP000515804"/>
    </source>
</evidence>
<keyword evidence="8" id="KW-1185">Reference proteome</keyword>
<dbReference type="GO" id="GO:0009103">
    <property type="term" value="P:lipopolysaccharide biosynthetic process"/>
    <property type="evidence" value="ECO:0007669"/>
    <property type="project" value="UniProtKB-UniRule"/>
</dbReference>
<comment type="pathway">
    <text evidence="5">Nucleotide-sugar biosynthesis; CMP-3-deoxy-D-manno-octulosonate biosynthesis; CMP-3-deoxy-D-manno-octulosonate from 3-deoxy-D-manno-octulosonate and CTP: step 1/1.</text>
</comment>
<dbReference type="NCBIfam" id="NF003952">
    <property type="entry name" value="PRK05450.1-5"/>
    <property type="match status" value="1"/>
</dbReference>
<evidence type="ECO:0000256" key="2">
    <source>
        <dbReference type="ARBA" id="ARBA00022679"/>
    </source>
</evidence>
<gene>
    <name evidence="5 7" type="primary">kdsB</name>
    <name evidence="7" type="ORF">H9L16_11155</name>
</gene>
<comment type="function">
    <text evidence="5">Activates KDO (a required 8-carbon sugar) for incorporation into bacterial lipopolysaccharide in Gram-negative bacteria.</text>
</comment>
<sequence length="281" mass="30030">MRSLSGEVPRTPMTSDNARMQPQDFVVAIPARYAASRLPGKPLRLIGGEPMVLHVARRALAAGAREAWVATDDVRIADALQVSGVQVAMTSPDHASGTDRLAECSRIAGWADDTIVVNLQGDEPFAPADGIACVARTVADSGAGIATLAAPIDDIDTLLDPNAVKVVRAVNGDALIFSRAPLPWPRDAFANALDAMPPGGHWLRHIGIYGYRVSALRAFAALPAGRLERIESLEQLRALEAGWRIAVALAPSPFPPGVDTPDDLARAERTWQDMERTRRNG</sequence>
<keyword evidence="2 5" id="KW-0808">Transferase</keyword>
<evidence type="ECO:0000313" key="7">
    <source>
        <dbReference type="EMBL" id="QNN69237.1"/>
    </source>
</evidence>
<evidence type="ECO:0000256" key="1">
    <source>
        <dbReference type="ARBA" id="ARBA00004370"/>
    </source>
</evidence>
<keyword evidence="3 5" id="KW-0548">Nucleotidyltransferase</keyword>
<evidence type="ECO:0000256" key="3">
    <source>
        <dbReference type="ARBA" id="ARBA00022695"/>
    </source>
</evidence>
<dbReference type="HAMAP" id="MF_00057">
    <property type="entry name" value="KdsB"/>
    <property type="match status" value="1"/>
</dbReference>
<comment type="catalytic activity">
    <reaction evidence="5">
        <text>3-deoxy-alpha-D-manno-oct-2-ulosonate + CTP = CMP-3-deoxy-beta-D-manno-octulosonate + diphosphate</text>
        <dbReference type="Rhea" id="RHEA:23448"/>
        <dbReference type="ChEBI" id="CHEBI:33019"/>
        <dbReference type="ChEBI" id="CHEBI:37563"/>
        <dbReference type="ChEBI" id="CHEBI:85986"/>
        <dbReference type="ChEBI" id="CHEBI:85987"/>
        <dbReference type="EC" id="2.7.7.38"/>
    </reaction>
</comment>
<dbReference type="InterPro" id="IPR004528">
    <property type="entry name" value="KdsB"/>
</dbReference>
<dbReference type="PANTHER" id="PTHR42866:SF2">
    <property type="entry name" value="3-DEOXY-MANNO-OCTULOSONATE CYTIDYLYLTRANSFERASE, MITOCHONDRIAL"/>
    <property type="match status" value="1"/>
</dbReference>
<evidence type="ECO:0000256" key="5">
    <source>
        <dbReference type="HAMAP-Rule" id="MF_00057"/>
    </source>
</evidence>
<evidence type="ECO:0000256" key="6">
    <source>
        <dbReference type="SAM" id="MobiDB-lite"/>
    </source>
</evidence>
<dbReference type="Pfam" id="PF02348">
    <property type="entry name" value="CTP_transf_3"/>
    <property type="match status" value="1"/>
</dbReference>
<reference evidence="7 8" key="1">
    <citation type="submission" date="2020-08" db="EMBL/GenBank/DDBJ databases">
        <title>Genome sequence of Thermomonas carbonis KCTC 42013T.</title>
        <authorList>
            <person name="Hyun D.-W."/>
            <person name="Bae J.-W."/>
        </authorList>
    </citation>
    <scope>NUCLEOTIDE SEQUENCE [LARGE SCALE GENOMIC DNA]</scope>
    <source>
        <strain evidence="7 8">KCTC 42013</strain>
    </source>
</reference>
<comment type="subcellular location">
    <subcellularLocation>
        <location evidence="5">Cytoplasm</location>
    </subcellularLocation>
    <subcellularLocation>
        <location evidence="1">Membrane</location>
    </subcellularLocation>
</comment>
<dbReference type="GO" id="GO:0005829">
    <property type="term" value="C:cytosol"/>
    <property type="evidence" value="ECO:0007669"/>
    <property type="project" value="TreeGrafter"/>
</dbReference>
<dbReference type="InterPro" id="IPR029044">
    <property type="entry name" value="Nucleotide-diphossugar_trans"/>
</dbReference>
<dbReference type="GO" id="GO:0008690">
    <property type="term" value="F:3-deoxy-manno-octulosonate cytidylyltransferase activity"/>
    <property type="evidence" value="ECO:0007669"/>
    <property type="project" value="UniProtKB-UniRule"/>
</dbReference>
<dbReference type="GO" id="GO:0033468">
    <property type="term" value="P:CMP-keto-3-deoxy-D-manno-octulosonic acid biosynthetic process"/>
    <property type="evidence" value="ECO:0007669"/>
    <property type="project" value="UniProtKB-UniRule"/>
</dbReference>
<keyword evidence="5" id="KW-0963">Cytoplasm</keyword>
<dbReference type="EC" id="2.7.7.38" evidence="5"/>
<dbReference type="Gene3D" id="3.90.550.10">
    <property type="entry name" value="Spore Coat Polysaccharide Biosynthesis Protein SpsA, Chain A"/>
    <property type="match status" value="1"/>
</dbReference>
<dbReference type="SUPFAM" id="SSF53448">
    <property type="entry name" value="Nucleotide-diphospho-sugar transferases"/>
    <property type="match status" value="1"/>
</dbReference>
<evidence type="ECO:0000256" key="4">
    <source>
        <dbReference type="ARBA" id="ARBA00022985"/>
    </source>
</evidence>
<dbReference type="PANTHER" id="PTHR42866">
    <property type="entry name" value="3-DEOXY-MANNO-OCTULOSONATE CYTIDYLYLTRANSFERASE"/>
    <property type="match status" value="1"/>
</dbReference>
<comment type="similarity">
    <text evidence="5">Belongs to the KdsB family.</text>
</comment>
<name>A0A7G9SN12_9GAMM</name>
<dbReference type="CDD" id="cd02517">
    <property type="entry name" value="CMP-KDO-Synthetase"/>
    <property type="match status" value="1"/>
</dbReference>
<organism evidence="7 8">
    <name type="scientific">Thermomonas carbonis</name>
    <dbReference type="NCBI Taxonomy" id="1463158"/>
    <lineage>
        <taxon>Bacteria</taxon>
        <taxon>Pseudomonadati</taxon>
        <taxon>Pseudomonadota</taxon>
        <taxon>Gammaproteobacteria</taxon>
        <taxon>Lysobacterales</taxon>
        <taxon>Lysobacteraceae</taxon>
        <taxon>Thermomonas</taxon>
    </lineage>
</organism>
<dbReference type="AlphaFoldDB" id="A0A7G9SN12"/>
<dbReference type="EMBL" id="CP060719">
    <property type="protein sequence ID" value="QNN69237.1"/>
    <property type="molecule type" value="Genomic_DNA"/>
</dbReference>
<keyword evidence="4 5" id="KW-0448">Lipopolysaccharide biosynthesis</keyword>
<dbReference type="InterPro" id="IPR003329">
    <property type="entry name" value="Cytidylyl_trans"/>
</dbReference>